<feature type="transmembrane region" description="Helical" evidence="12">
    <location>
        <begin position="97"/>
        <end position="119"/>
    </location>
</feature>
<dbReference type="PANTHER" id="PTHR10110:SF195">
    <property type="entry name" value="NA(+)_H(+) ANTIPORTER NHAS2"/>
    <property type="match status" value="1"/>
</dbReference>
<keyword evidence="8" id="KW-0915">Sodium</keyword>
<keyword evidence="6 12" id="KW-0812">Transmembrane</keyword>
<comment type="subcellular location">
    <subcellularLocation>
        <location evidence="1">Cell membrane</location>
        <topology evidence="1">Multi-pass membrane protein</topology>
    </subcellularLocation>
</comment>
<evidence type="ECO:0000259" key="13">
    <source>
        <dbReference type="Pfam" id="PF00999"/>
    </source>
</evidence>
<evidence type="ECO:0000256" key="1">
    <source>
        <dbReference type="ARBA" id="ARBA00004651"/>
    </source>
</evidence>
<protein>
    <submittedName>
        <fullName evidence="14">Sodium:proton antiporter</fullName>
    </submittedName>
</protein>
<reference evidence="14 15" key="1">
    <citation type="submission" date="2017-08" db="EMBL/GenBank/DDBJ databases">
        <title>Infants hospitalized years apart are colonized by the same room-sourced microbial strains.</title>
        <authorList>
            <person name="Brooks B."/>
            <person name="Olm M.R."/>
            <person name="Firek B.A."/>
            <person name="Baker R."/>
            <person name="Thomas B.C."/>
            <person name="Morowitz M.J."/>
            <person name="Banfield J.F."/>
        </authorList>
    </citation>
    <scope>NUCLEOTIDE SEQUENCE [LARGE SCALE GENOMIC DNA]</scope>
    <source>
        <strain evidence="14">S2_005_002_R2_29</strain>
    </source>
</reference>
<keyword evidence="9" id="KW-0406">Ion transport</keyword>
<evidence type="ECO:0000256" key="8">
    <source>
        <dbReference type="ARBA" id="ARBA00023053"/>
    </source>
</evidence>
<dbReference type="InterPro" id="IPR006153">
    <property type="entry name" value="Cation/H_exchanger_TM"/>
</dbReference>
<feature type="transmembrane region" description="Helical" evidence="12">
    <location>
        <begin position="65"/>
        <end position="85"/>
    </location>
</feature>
<sequence length="411" mass="44109">MTVFEIIAVILSVAAIGGYINYRYIGFPPTIGHMAFALLLSVLAIFAGSMGWFDLDAARAVVNSIDFSEVVLHGLLSYLLFAGALHIRLDDLKSVKWAVGSLATIGVVMATFLIGTLIWWAAQWMGLPMPYVYALLFGALISPTDPIAVLSILKEAGASKSLSTKVGGESLFNDGVGVVLFLAILSAANNPDHFEVSHVLLAFVEEGMGGLLLGGVLGWITYCLLRSIDDYKVEVLLTIALVTGGYALAEALHISAPLCMVAAGLIIGNQGRAHGMSDTTRQHIDVFWELVDEVLNAVLFLLIGLEILIVTLSSHTVQLGLIAIPIVLLARFVSVGLPVTVMRFFQAFDKGTVRLLTWGGLRGGLSIAMALSLPAGPEKPVILTMTYIVVLFSIFVQGLTFKRSIAYIMKR</sequence>
<dbReference type="Pfam" id="PF00999">
    <property type="entry name" value="Na_H_Exchanger"/>
    <property type="match status" value="1"/>
</dbReference>
<evidence type="ECO:0000256" key="3">
    <source>
        <dbReference type="ARBA" id="ARBA00022448"/>
    </source>
</evidence>
<proteinExistence type="inferred from homology"/>
<accession>A0A2W5NBH8</accession>
<dbReference type="InterPro" id="IPR018422">
    <property type="entry name" value="Cation/H_exchanger_CPA1"/>
</dbReference>
<dbReference type="AlphaFoldDB" id="A0A2W5NBH8"/>
<evidence type="ECO:0000256" key="10">
    <source>
        <dbReference type="ARBA" id="ARBA00023136"/>
    </source>
</evidence>
<feature type="transmembrane region" description="Helical" evidence="12">
    <location>
        <begin position="254"/>
        <end position="273"/>
    </location>
</feature>
<keyword evidence="5" id="KW-1003">Cell membrane</keyword>
<dbReference type="GO" id="GO:0015386">
    <property type="term" value="F:potassium:proton antiporter activity"/>
    <property type="evidence" value="ECO:0007669"/>
    <property type="project" value="TreeGrafter"/>
</dbReference>
<feature type="transmembrane region" description="Helical" evidence="12">
    <location>
        <begin position="208"/>
        <end position="225"/>
    </location>
</feature>
<dbReference type="GO" id="GO:0051453">
    <property type="term" value="P:regulation of intracellular pH"/>
    <property type="evidence" value="ECO:0007669"/>
    <property type="project" value="TreeGrafter"/>
</dbReference>
<name>A0A2W5NBH8_9BACT</name>
<keyword evidence="11" id="KW-0739">Sodium transport</keyword>
<evidence type="ECO:0000256" key="2">
    <source>
        <dbReference type="ARBA" id="ARBA00007367"/>
    </source>
</evidence>
<evidence type="ECO:0000256" key="12">
    <source>
        <dbReference type="SAM" id="Phobius"/>
    </source>
</evidence>
<keyword evidence="3" id="KW-0813">Transport</keyword>
<evidence type="ECO:0000256" key="9">
    <source>
        <dbReference type="ARBA" id="ARBA00023065"/>
    </source>
</evidence>
<feature type="transmembrane region" description="Helical" evidence="12">
    <location>
        <begin position="34"/>
        <end position="53"/>
    </location>
</feature>
<keyword evidence="7 12" id="KW-1133">Transmembrane helix</keyword>
<evidence type="ECO:0000256" key="7">
    <source>
        <dbReference type="ARBA" id="ARBA00022989"/>
    </source>
</evidence>
<feature type="transmembrane region" description="Helical" evidence="12">
    <location>
        <begin position="171"/>
        <end position="188"/>
    </location>
</feature>
<evidence type="ECO:0000313" key="14">
    <source>
        <dbReference type="EMBL" id="PZQ48075.1"/>
    </source>
</evidence>
<comment type="caution">
    <text evidence="14">The sequence shown here is derived from an EMBL/GenBank/DDBJ whole genome shotgun (WGS) entry which is preliminary data.</text>
</comment>
<dbReference type="GO" id="GO:0005886">
    <property type="term" value="C:plasma membrane"/>
    <property type="evidence" value="ECO:0007669"/>
    <property type="project" value="UniProtKB-SubCell"/>
</dbReference>
<evidence type="ECO:0000256" key="5">
    <source>
        <dbReference type="ARBA" id="ARBA00022475"/>
    </source>
</evidence>
<organism evidence="14 15">
    <name type="scientific">Micavibrio aeruginosavorus</name>
    <dbReference type="NCBI Taxonomy" id="349221"/>
    <lineage>
        <taxon>Bacteria</taxon>
        <taxon>Pseudomonadati</taxon>
        <taxon>Bdellovibrionota</taxon>
        <taxon>Bdellovibrionia</taxon>
        <taxon>Bdellovibrionales</taxon>
        <taxon>Pseudobdellovibrionaceae</taxon>
        <taxon>Micavibrio</taxon>
    </lineage>
</organism>
<gene>
    <name evidence="14" type="ORF">DI551_02035</name>
</gene>
<dbReference type="PANTHER" id="PTHR10110">
    <property type="entry name" value="SODIUM/HYDROGEN EXCHANGER"/>
    <property type="match status" value="1"/>
</dbReference>
<dbReference type="Gene3D" id="6.10.140.1330">
    <property type="match status" value="1"/>
</dbReference>
<evidence type="ECO:0000256" key="11">
    <source>
        <dbReference type="ARBA" id="ARBA00023201"/>
    </source>
</evidence>
<feature type="transmembrane region" description="Helical" evidence="12">
    <location>
        <begin position="6"/>
        <end position="22"/>
    </location>
</feature>
<feature type="transmembrane region" description="Helical" evidence="12">
    <location>
        <begin position="381"/>
        <end position="401"/>
    </location>
</feature>
<dbReference type="GO" id="GO:0098719">
    <property type="term" value="P:sodium ion import across plasma membrane"/>
    <property type="evidence" value="ECO:0007669"/>
    <property type="project" value="TreeGrafter"/>
</dbReference>
<keyword evidence="10 12" id="KW-0472">Membrane</keyword>
<dbReference type="EMBL" id="QFQB01000007">
    <property type="protein sequence ID" value="PZQ48075.1"/>
    <property type="molecule type" value="Genomic_DNA"/>
</dbReference>
<feature type="transmembrane region" description="Helical" evidence="12">
    <location>
        <begin position="294"/>
        <end position="313"/>
    </location>
</feature>
<evidence type="ECO:0000256" key="6">
    <source>
        <dbReference type="ARBA" id="ARBA00022692"/>
    </source>
</evidence>
<evidence type="ECO:0000256" key="4">
    <source>
        <dbReference type="ARBA" id="ARBA00022449"/>
    </source>
</evidence>
<feature type="transmembrane region" description="Helical" evidence="12">
    <location>
        <begin position="131"/>
        <end position="150"/>
    </location>
</feature>
<dbReference type="Proteomes" id="UP000249417">
    <property type="component" value="Unassembled WGS sequence"/>
</dbReference>
<keyword evidence="4" id="KW-0050">Antiport</keyword>
<evidence type="ECO:0000313" key="15">
    <source>
        <dbReference type="Proteomes" id="UP000249417"/>
    </source>
</evidence>
<feature type="transmembrane region" description="Helical" evidence="12">
    <location>
        <begin position="319"/>
        <end position="341"/>
    </location>
</feature>
<feature type="domain" description="Cation/H+ exchanger transmembrane" evidence="13">
    <location>
        <begin position="13"/>
        <end position="402"/>
    </location>
</feature>
<comment type="similarity">
    <text evidence="2">Belongs to the monovalent cation:proton antiporter 1 (CPA1) transporter (TC 2.A.36) family.</text>
</comment>
<dbReference type="GO" id="GO:0015385">
    <property type="term" value="F:sodium:proton antiporter activity"/>
    <property type="evidence" value="ECO:0007669"/>
    <property type="project" value="InterPro"/>
</dbReference>